<evidence type="ECO:0008006" key="3">
    <source>
        <dbReference type="Google" id="ProtNLM"/>
    </source>
</evidence>
<evidence type="ECO:0000313" key="2">
    <source>
        <dbReference type="Proteomes" id="UP000077134"/>
    </source>
</evidence>
<dbReference type="RefSeq" id="WP_068659628.1">
    <property type="nucleotide sequence ID" value="NZ_CP017770.1"/>
</dbReference>
<keyword evidence="2" id="KW-1185">Reference proteome</keyword>
<dbReference type="KEGG" id="pcx:LPB68_04945"/>
<accession>A0A167C5C2</accession>
<proteinExistence type="predicted"/>
<organism evidence="1 2">
    <name type="scientific">Paenibacillus crassostreae</name>
    <dbReference type="NCBI Taxonomy" id="1763538"/>
    <lineage>
        <taxon>Bacteria</taxon>
        <taxon>Bacillati</taxon>
        <taxon>Bacillota</taxon>
        <taxon>Bacilli</taxon>
        <taxon>Bacillales</taxon>
        <taxon>Paenibacillaceae</taxon>
        <taxon>Paenibacillus</taxon>
    </lineage>
</organism>
<dbReference type="AlphaFoldDB" id="A0A167C5C2"/>
<name>A0A167C5C2_9BACL</name>
<dbReference type="Proteomes" id="UP000077134">
    <property type="component" value="Unassembled WGS sequence"/>
</dbReference>
<sequence>MPKFKLSKAININGESVTELSYNLEDMTAREKAEATKGYKKAGNMVMVQELDSDYHLYLFAAAVKKENPSIEADDVLRMSAKDSVKAEALVRDFFFIDSEDSSATDTSQDALLN</sequence>
<evidence type="ECO:0000313" key="1">
    <source>
        <dbReference type="EMBL" id="OAB72799.1"/>
    </source>
</evidence>
<reference evidence="1 2" key="1">
    <citation type="submission" date="2016-02" db="EMBL/GenBank/DDBJ databases">
        <title>Paenibacillus sp. LPB0068, isolated from Crassostrea gigas.</title>
        <authorList>
            <person name="Shin S.-K."/>
            <person name="Yi H."/>
        </authorList>
    </citation>
    <scope>NUCLEOTIDE SEQUENCE [LARGE SCALE GENOMIC DNA]</scope>
    <source>
        <strain evidence="1 2">LPB0068</strain>
    </source>
</reference>
<protein>
    <recommendedName>
        <fullName evidence="3">Phage tail protein</fullName>
    </recommendedName>
</protein>
<dbReference type="OrthoDB" id="2624394at2"/>
<dbReference type="EMBL" id="LSFN01000032">
    <property type="protein sequence ID" value="OAB72799.1"/>
    <property type="molecule type" value="Genomic_DNA"/>
</dbReference>
<comment type="caution">
    <text evidence="1">The sequence shown here is derived from an EMBL/GenBank/DDBJ whole genome shotgun (WGS) entry which is preliminary data.</text>
</comment>
<gene>
    <name evidence="1" type="ORF">PNBC_15305</name>
</gene>
<dbReference type="STRING" id="1763538.LPB68_04945"/>